<feature type="domain" description="Maestro/Maestro-like HEAT-repeats" evidence="5">
    <location>
        <begin position="495"/>
        <end position="585"/>
    </location>
</feature>
<evidence type="ECO:0000259" key="4">
    <source>
        <dbReference type="Pfam" id="PF23210"/>
    </source>
</evidence>
<protein>
    <submittedName>
        <fullName evidence="6">Uncharacterized protein</fullName>
    </submittedName>
</protein>
<evidence type="ECO:0000313" key="6">
    <source>
        <dbReference type="EMBL" id="OXB54105.1"/>
    </source>
</evidence>
<evidence type="ECO:0000256" key="1">
    <source>
        <dbReference type="ARBA" id="ARBA00022737"/>
    </source>
</evidence>
<dbReference type="PANTHER" id="PTHR23120">
    <property type="entry name" value="MAESTRO-RELATED HEAT DOMAIN-CONTAINING"/>
    <property type="match status" value="1"/>
</dbReference>
<organism evidence="6 7">
    <name type="scientific">Callipepla squamata</name>
    <name type="common">Scaled quail</name>
    <dbReference type="NCBI Taxonomy" id="9009"/>
    <lineage>
        <taxon>Eukaryota</taxon>
        <taxon>Metazoa</taxon>
        <taxon>Chordata</taxon>
        <taxon>Craniata</taxon>
        <taxon>Vertebrata</taxon>
        <taxon>Euteleostomi</taxon>
        <taxon>Archelosauria</taxon>
        <taxon>Archosauria</taxon>
        <taxon>Dinosauria</taxon>
        <taxon>Saurischia</taxon>
        <taxon>Theropoda</taxon>
        <taxon>Coelurosauria</taxon>
        <taxon>Aves</taxon>
        <taxon>Neognathae</taxon>
        <taxon>Galloanserae</taxon>
        <taxon>Galliformes</taxon>
        <taxon>Odontophoridae</taxon>
        <taxon>Callipepla</taxon>
    </lineage>
</organism>
<dbReference type="InterPro" id="IPR045206">
    <property type="entry name" value="Maestro_heat-like_prot"/>
</dbReference>
<keyword evidence="7" id="KW-1185">Reference proteome</keyword>
<dbReference type="InterPro" id="IPR048465">
    <property type="entry name" value="Maestro-like_HEAT"/>
</dbReference>
<name>A0A226MFP2_CALSU</name>
<proteinExistence type="predicted"/>
<dbReference type="Proteomes" id="UP000198323">
    <property type="component" value="Unassembled WGS sequence"/>
</dbReference>
<evidence type="ECO:0000256" key="2">
    <source>
        <dbReference type="SAM" id="MobiDB-lite"/>
    </source>
</evidence>
<dbReference type="OrthoDB" id="9120683at2759"/>
<evidence type="ECO:0000259" key="3">
    <source>
        <dbReference type="Pfam" id="PF21047"/>
    </source>
</evidence>
<accession>A0A226MFP2</accession>
<comment type="caution">
    <text evidence="6">The sequence shown here is derived from an EMBL/GenBank/DDBJ whole genome shotgun (WGS) entry which is preliminary data.</text>
</comment>
<dbReference type="AlphaFoldDB" id="A0A226MFP2"/>
<dbReference type="EMBL" id="MCFN01000984">
    <property type="protein sequence ID" value="OXB54105.1"/>
    <property type="molecule type" value="Genomic_DNA"/>
</dbReference>
<dbReference type="PANTHER" id="PTHR23120:SF42">
    <property type="entry name" value="MAESTRO HEAT-LIKE REPEAT FAMILY MEMBER 3"/>
    <property type="match status" value="1"/>
</dbReference>
<dbReference type="InterPro" id="IPR055406">
    <property type="entry name" value="HEAT_Maestro"/>
</dbReference>
<feature type="domain" description="Maestro-like HEAT-repeats" evidence="3">
    <location>
        <begin position="310"/>
        <end position="423"/>
    </location>
</feature>
<sequence length="633" mass="70595">MEEEPPSCPSVAWEESGSSRSRTPPPEPSEEMEVQVLSDDADWLPVYKEEKEAVDCIKAYTSDVHGEKDLAQKMRFLNSILTLCSTAVIMGLIKGLDVFCSTHSLAEHIEVLLLEEPTQQLSTYLRFQSMNAIAALSKMKAITKDEISRLLRTCFEVVFYLPPEEELSIFLYDHTLHAMDEMLQIVVDNYPTPSVTEELHGILEVCLLPSSVPRGLSDRICCALFTGTALGAAGVAISSSQANQKLFSSQVLLPFTSSVTKVVHDRAMVRMWRLCGFLNSSHWGKSCTLGHVVSLGLTCFHSLPPILPTQPLAERLLPSRRTDFVLRTLETTIKDSSTEDKERSKIILDAVLTEPGIWLMDVPQILGFIHRNLGSISTSHQHILFSVVDVLINEFRGDALMSVLTKLPQSDSSTLDIWRLMLHLPHPALIVEELYSVLHDQQLCEIFNISTAELGLLHLPVARSPAASVRLSPLPFFQVMPPTEGTLKDLCKPAALQNILKTESLPILWLGLRGLLLLSERRETAREIRALLPTIMETTSTGNAHVILEALRIFKNVMRHLGMREASSSAVALAEKMLPLFNHVSPLWEAKLRAHCTTGGPYPFSLGSFGLLWDVFRATQPSRPRPWQLCRCQ</sequence>
<dbReference type="Pfam" id="PF23227">
    <property type="entry name" value="HEAT_MROH2B_C"/>
    <property type="match status" value="1"/>
</dbReference>
<keyword evidence="1" id="KW-0677">Repeat</keyword>
<evidence type="ECO:0000259" key="5">
    <source>
        <dbReference type="Pfam" id="PF23227"/>
    </source>
</evidence>
<feature type="domain" description="MROH2B-like HEAT-repeats" evidence="4">
    <location>
        <begin position="57"/>
        <end position="186"/>
    </location>
</feature>
<reference evidence="6 7" key="1">
    <citation type="submission" date="2016-07" db="EMBL/GenBank/DDBJ databases">
        <title>Disparate Historic Effective Population Sizes Predicted by Modern Levels of Genome Diversity for the Scaled Quail (Callipepla squamata) and the Northern Bobwhite (Colinus virginianus): Inferences from First and Second Generation Draft Genome Assemblies for Sympatric New World Quail.</title>
        <authorList>
            <person name="Oldeschulte D.L."/>
            <person name="Halley Y.A."/>
            <person name="Bhattarai E.K."/>
            <person name="Brashear W.A."/>
            <person name="Hill J."/>
            <person name="Metz R.P."/>
            <person name="Johnson C.D."/>
            <person name="Rollins D."/>
            <person name="Peterson M.J."/>
            <person name="Bickhart D.M."/>
            <person name="Decker J.E."/>
            <person name="Seabury C.M."/>
        </authorList>
    </citation>
    <scope>NUCLEOTIDE SEQUENCE [LARGE SCALE GENOMIC DNA]</scope>
    <source>
        <strain evidence="6 7">Texas</strain>
        <tissue evidence="6">Leg muscle</tissue>
    </source>
</reference>
<evidence type="ECO:0000313" key="7">
    <source>
        <dbReference type="Proteomes" id="UP000198323"/>
    </source>
</evidence>
<dbReference type="InterPro" id="IPR055408">
    <property type="entry name" value="HEAT_MROH2B-like"/>
</dbReference>
<feature type="region of interest" description="Disordered" evidence="2">
    <location>
        <begin position="1"/>
        <end position="35"/>
    </location>
</feature>
<dbReference type="Pfam" id="PF21047">
    <property type="entry name" value="HEAT_Maestro"/>
    <property type="match status" value="1"/>
</dbReference>
<gene>
    <name evidence="6" type="ORF">ASZ78_005377</name>
</gene>
<dbReference type="Pfam" id="PF23210">
    <property type="entry name" value="HEAT_Maestro_2"/>
    <property type="match status" value="1"/>
</dbReference>
<dbReference type="GO" id="GO:0005737">
    <property type="term" value="C:cytoplasm"/>
    <property type="evidence" value="ECO:0007669"/>
    <property type="project" value="TreeGrafter"/>
</dbReference>